<evidence type="ECO:0000256" key="5">
    <source>
        <dbReference type="ARBA" id="ARBA00022840"/>
    </source>
</evidence>
<evidence type="ECO:0000313" key="12">
    <source>
        <dbReference type="Proteomes" id="UP000558997"/>
    </source>
</evidence>
<keyword evidence="9" id="KW-0460">Magnesium</keyword>
<comment type="similarity">
    <text evidence="1 7">Belongs to the aminoglycoside phosphotransferase family.</text>
</comment>
<dbReference type="Pfam" id="PF01636">
    <property type="entry name" value="APH"/>
    <property type="match status" value="1"/>
</dbReference>
<dbReference type="PIRSF" id="PIRSF000706">
    <property type="entry name" value="Kanamycin_kin"/>
    <property type="match status" value="1"/>
</dbReference>
<dbReference type="Gene3D" id="3.90.1200.10">
    <property type="match status" value="1"/>
</dbReference>
<protein>
    <submittedName>
        <fullName evidence="11">Aminoglycoside phosphotransferase</fullName>
    </submittedName>
</protein>
<feature type="domain" description="Aminoglycoside phosphotransferase" evidence="10">
    <location>
        <begin position="23"/>
        <end position="244"/>
    </location>
</feature>
<dbReference type="Proteomes" id="UP000558997">
    <property type="component" value="Unassembled WGS sequence"/>
</dbReference>
<dbReference type="InterPro" id="IPR024165">
    <property type="entry name" value="Kan/Strep_kinase"/>
</dbReference>
<evidence type="ECO:0000256" key="2">
    <source>
        <dbReference type="ARBA" id="ARBA00022679"/>
    </source>
</evidence>
<dbReference type="InterPro" id="IPR002575">
    <property type="entry name" value="Aminoglycoside_PTrfase"/>
</dbReference>
<dbReference type="InterPro" id="IPR051678">
    <property type="entry name" value="AGP_Transferase"/>
</dbReference>
<dbReference type="PANTHER" id="PTHR21310">
    <property type="entry name" value="AMINOGLYCOSIDE PHOSPHOTRANSFERASE-RELATED-RELATED"/>
    <property type="match status" value="1"/>
</dbReference>
<dbReference type="NCBIfam" id="NF033068">
    <property type="entry name" value="APH_3p"/>
    <property type="match status" value="1"/>
</dbReference>
<evidence type="ECO:0000256" key="1">
    <source>
        <dbReference type="ARBA" id="ARBA00006219"/>
    </source>
</evidence>
<feature type="binding site" evidence="9">
    <location>
        <position position="182"/>
    </location>
    <ligand>
        <name>Mg(2+)</name>
        <dbReference type="ChEBI" id="CHEBI:18420"/>
    </ligand>
</feature>
<dbReference type="Gene3D" id="3.30.200.20">
    <property type="entry name" value="Phosphorylase Kinase, domain 1"/>
    <property type="match status" value="1"/>
</dbReference>
<evidence type="ECO:0000313" key="11">
    <source>
        <dbReference type="EMBL" id="MBB5983708.1"/>
    </source>
</evidence>
<dbReference type="CDD" id="cd05150">
    <property type="entry name" value="APH"/>
    <property type="match status" value="1"/>
</dbReference>
<comment type="caution">
    <text evidence="11">The sequence shown here is derived from an EMBL/GenBank/DDBJ whole genome shotgun (WGS) entry which is preliminary data.</text>
</comment>
<feature type="active site" description="Proton acceptor" evidence="8">
    <location>
        <position position="177"/>
    </location>
</feature>
<keyword evidence="9" id="KW-0479">Metal-binding</keyword>
<evidence type="ECO:0000256" key="8">
    <source>
        <dbReference type="PIRSR" id="PIRSR000706-1"/>
    </source>
</evidence>
<sequence>MMETAKRLIARYGSDSWSLVETGESGAEVYRSAGMFLKVDEDVTAITAEAERLEWLAGQGVATAKVVGHGQDGRAGWLITESVPGIPAADWPGDDLGTVVRSLADIARMLHELPTGSCPFHREVDVTTRLATAQVQAGLVDLDNLEDEYAGWTGDQLLGELERNRPPAEDLVVCHGDLTPENVLLVPGTGELAGFIDVGKLGIADRWLDLAILHRELSDDPFQPGHAEQFLAQYGTSPAPAKLAYYILLDEFF</sequence>
<gene>
    <name evidence="11" type="ORF">HDA44_007049</name>
</gene>
<accession>A0A841E8Y5</accession>
<reference evidence="11 12" key="1">
    <citation type="submission" date="2020-08" db="EMBL/GenBank/DDBJ databases">
        <title>Sequencing the genomes of 1000 actinobacteria strains.</title>
        <authorList>
            <person name="Klenk H.-P."/>
        </authorList>
    </citation>
    <scope>NUCLEOTIDE SEQUENCE [LARGE SCALE GENOMIC DNA]</scope>
    <source>
        <strain evidence="11 12">DSM 17294</strain>
    </source>
</reference>
<dbReference type="PANTHER" id="PTHR21310:SF41">
    <property type="entry name" value="3'-PHOSPHOTRANSFERASE, PUTATIVE-RELATED"/>
    <property type="match status" value="1"/>
</dbReference>
<keyword evidence="2 7" id="KW-0808">Transferase</keyword>
<dbReference type="GO" id="GO:0016773">
    <property type="term" value="F:phosphotransferase activity, alcohol group as acceptor"/>
    <property type="evidence" value="ECO:0007669"/>
    <property type="project" value="InterPro"/>
</dbReference>
<dbReference type="EMBL" id="JACHNF010000001">
    <property type="protein sequence ID" value="MBB5983708.1"/>
    <property type="molecule type" value="Genomic_DNA"/>
</dbReference>
<dbReference type="GO" id="GO:0016301">
    <property type="term" value="F:kinase activity"/>
    <property type="evidence" value="ECO:0007669"/>
    <property type="project" value="UniProtKB-KW"/>
</dbReference>
<dbReference type="SUPFAM" id="SSF56112">
    <property type="entry name" value="Protein kinase-like (PK-like)"/>
    <property type="match status" value="1"/>
</dbReference>
<evidence type="ECO:0000256" key="9">
    <source>
        <dbReference type="PIRSR" id="PIRSR000706-2"/>
    </source>
</evidence>
<keyword evidence="12" id="KW-1185">Reference proteome</keyword>
<dbReference type="GO" id="GO:0046677">
    <property type="term" value="P:response to antibiotic"/>
    <property type="evidence" value="ECO:0007669"/>
    <property type="project" value="UniProtKB-KW"/>
</dbReference>
<keyword evidence="4 7" id="KW-0418">Kinase</keyword>
<evidence type="ECO:0000256" key="7">
    <source>
        <dbReference type="PIRNR" id="PIRNR000706"/>
    </source>
</evidence>
<evidence type="ECO:0000256" key="6">
    <source>
        <dbReference type="ARBA" id="ARBA00023251"/>
    </source>
</evidence>
<proteinExistence type="inferred from homology"/>
<evidence type="ECO:0000256" key="3">
    <source>
        <dbReference type="ARBA" id="ARBA00022741"/>
    </source>
</evidence>
<keyword evidence="3 7" id="KW-0547">Nucleotide-binding</keyword>
<evidence type="ECO:0000259" key="10">
    <source>
        <dbReference type="Pfam" id="PF01636"/>
    </source>
</evidence>
<evidence type="ECO:0000256" key="4">
    <source>
        <dbReference type="ARBA" id="ARBA00022777"/>
    </source>
</evidence>
<dbReference type="AlphaFoldDB" id="A0A841E8Y5"/>
<dbReference type="GO" id="GO:0046872">
    <property type="term" value="F:metal ion binding"/>
    <property type="evidence" value="ECO:0007669"/>
    <property type="project" value="UniProtKB-KW"/>
</dbReference>
<keyword evidence="5 7" id="KW-0067">ATP-binding</keyword>
<organism evidence="11 12">
    <name type="scientific">Kribbella solani</name>
    <dbReference type="NCBI Taxonomy" id="236067"/>
    <lineage>
        <taxon>Bacteria</taxon>
        <taxon>Bacillati</taxon>
        <taxon>Actinomycetota</taxon>
        <taxon>Actinomycetes</taxon>
        <taxon>Propionibacteriales</taxon>
        <taxon>Kribbellaceae</taxon>
        <taxon>Kribbella</taxon>
    </lineage>
</organism>
<keyword evidence="6 7" id="KW-0046">Antibiotic resistance</keyword>
<dbReference type="GO" id="GO:0005524">
    <property type="term" value="F:ATP binding"/>
    <property type="evidence" value="ECO:0007669"/>
    <property type="project" value="UniProtKB-KW"/>
</dbReference>
<dbReference type="InterPro" id="IPR011009">
    <property type="entry name" value="Kinase-like_dom_sf"/>
</dbReference>
<name>A0A841E8Y5_9ACTN</name>
<feature type="binding site" evidence="9">
    <location>
        <position position="197"/>
    </location>
    <ligand>
        <name>Mg(2+)</name>
        <dbReference type="ChEBI" id="CHEBI:18420"/>
    </ligand>
</feature>